<sequence>MSDSDADADGVPDIELLDYQALEGKDREQLKEIEAKVVVKIEPVLEIPESSDENQKLALEIGEPVKSDTFNLWSADGKMEKFKPRIHVEEDYIAWKEIFQAVEANYVDDGSGIRRPRSLADPESSMVHVCTEEKFNTMTAAQFQYLHSKKNLHVLGSHKTGVEFNEARLETLADLSHHVDIQDQSMPIIGGDGQMRV</sequence>
<comment type="caution">
    <text evidence="1">The sequence shown here is derived from an EMBL/GenBank/DDBJ whole genome shotgun (WGS) entry which is preliminary data.</text>
</comment>
<dbReference type="Proteomes" id="UP001140091">
    <property type="component" value="Unassembled WGS sequence"/>
</dbReference>
<keyword evidence="2" id="KW-1185">Reference proteome</keyword>
<dbReference type="EMBL" id="JANBPK010001354">
    <property type="protein sequence ID" value="KAJ2923358.1"/>
    <property type="molecule type" value="Genomic_DNA"/>
</dbReference>
<name>A0A9W8J334_9AGAR</name>
<dbReference type="AlphaFoldDB" id="A0A9W8J334"/>
<gene>
    <name evidence="1" type="ORF">H1R20_g13729</name>
</gene>
<organism evidence="1 2">
    <name type="scientific">Candolleomyces eurysporus</name>
    <dbReference type="NCBI Taxonomy" id="2828524"/>
    <lineage>
        <taxon>Eukaryota</taxon>
        <taxon>Fungi</taxon>
        <taxon>Dikarya</taxon>
        <taxon>Basidiomycota</taxon>
        <taxon>Agaricomycotina</taxon>
        <taxon>Agaricomycetes</taxon>
        <taxon>Agaricomycetidae</taxon>
        <taxon>Agaricales</taxon>
        <taxon>Agaricineae</taxon>
        <taxon>Psathyrellaceae</taxon>
        <taxon>Candolleomyces</taxon>
    </lineage>
</organism>
<reference evidence="1" key="1">
    <citation type="submission" date="2022-06" db="EMBL/GenBank/DDBJ databases">
        <title>Genome Sequence of Candolleomyces eurysporus.</title>
        <authorList>
            <person name="Buettner E."/>
        </authorList>
    </citation>
    <scope>NUCLEOTIDE SEQUENCE</scope>
    <source>
        <strain evidence="1">VTCC 930004</strain>
    </source>
</reference>
<accession>A0A9W8J334</accession>
<feature type="non-terminal residue" evidence="1">
    <location>
        <position position="197"/>
    </location>
</feature>
<evidence type="ECO:0000313" key="2">
    <source>
        <dbReference type="Proteomes" id="UP001140091"/>
    </source>
</evidence>
<evidence type="ECO:0000313" key="1">
    <source>
        <dbReference type="EMBL" id="KAJ2923358.1"/>
    </source>
</evidence>
<protein>
    <submittedName>
        <fullName evidence="1">Uncharacterized protein</fullName>
    </submittedName>
</protein>
<proteinExistence type="predicted"/>